<evidence type="ECO:0000313" key="1">
    <source>
        <dbReference type="EMBL" id="MBD8046703.1"/>
    </source>
</evidence>
<organism evidence="1 2">
    <name type="scientific">Clostridium faecium</name>
    <dbReference type="NCBI Taxonomy" id="2762223"/>
    <lineage>
        <taxon>Bacteria</taxon>
        <taxon>Bacillati</taxon>
        <taxon>Bacillota</taxon>
        <taxon>Clostridia</taxon>
        <taxon>Eubacteriales</taxon>
        <taxon>Clostridiaceae</taxon>
        <taxon>Clostridium</taxon>
    </lineage>
</organism>
<dbReference type="EMBL" id="JACSQB010000048">
    <property type="protein sequence ID" value="MBD8046703.1"/>
    <property type="molecule type" value="Genomic_DNA"/>
</dbReference>
<accession>A0ABR8YRR1</accession>
<proteinExistence type="predicted"/>
<protein>
    <submittedName>
        <fullName evidence="1">Uncharacterized protein</fullName>
    </submittedName>
</protein>
<dbReference type="RefSeq" id="WP_191739677.1">
    <property type="nucleotide sequence ID" value="NZ_JACSQB010000048.1"/>
</dbReference>
<comment type="caution">
    <text evidence="1">The sequence shown here is derived from an EMBL/GenBank/DDBJ whole genome shotgun (WGS) entry which is preliminary data.</text>
</comment>
<keyword evidence="2" id="KW-1185">Reference proteome</keyword>
<dbReference type="Proteomes" id="UP000627166">
    <property type="component" value="Unassembled WGS sequence"/>
</dbReference>
<evidence type="ECO:0000313" key="2">
    <source>
        <dbReference type="Proteomes" id="UP000627166"/>
    </source>
</evidence>
<reference evidence="1 2" key="1">
    <citation type="submission" date="2020-08" db="EMBL/GenBank/DDBJ databases">
        <title>A Genomic Blueprint of the Chicken Gut Microbiome.</title>
        <authorList>
            <person name="Gilroy R."/>
            <person name="Ravi A."/>
            <person name="Getino M."/>
            <person name="Pursley I."/>
            <person name="Horton D.L."/>
            <person name="Alikhan N.-F."/>
            <person name="Baker D."/>
            <person name="Gharbi K."/>
            <person name="Hall N."/>
            <person name="Watson M."/>
            <person name="Adriaenssens E.M."/>
            <person name="Foster-Nyarko E."/>
            <person name="Jarju S."/>
            <person name="Secka A."/>
            <person name="Antonio M."/>
            <person name="Oren A."/>
            <person name="Chaudhuri R."/>
            <person name="La Ragione R.M."/>
            <person name="Hildebrand F."/>
            <person name="Pallen M.J."/>
        </authorList>
    </citation>
    <scope>NUCLEOTIDE SEQUENCE [LARGE SCALE GENOMIC DNA]</scope>
    <source>
        <strain evidence="1 2">N37</strain>
    </source>
</reference>
<gene>
    <name evidence="1" type="ORF">H9637_06535</name>
</gene>
<sequence length="146" mass="17796">MEDRKLLIKKKTALTKLKRNLELFKSFQTVDIIEADSEEITKYREQIEEMNHYSFPKLSTRKLDKDNDIMIEWFFQEIPILRDNTIWIIPFDEVGMWWIKVMVINCRESIEQLWDIGEVCIIEEETKKCYYIQVDEYNCNIVFKQL</sequence>
<name>A0ABR8YRR1_9CLOT</name>